<dbReference type="PROSITE" id="PS50850">
    <property type="entry name" value="MFS"/>
    <property type="match status" value="1"/>
</dbReference>
<dbReference type="OrthoDB" id="9764259at2"/>
<feature type="transmembrane region" description="Helical" evidence="6">
    <location>
        <begin position="276"/>
        <end position="296"/>
    </location>
</feature>
<sequence length="404" mass="42725">MQNRAFLFILATLLIDAIGIGIVFPIMPDLMDRVGAGSTAEGSVWAGLMMSAYAGMMFLCGPAVGSLSDAIGRKPVLLAALALLAIDYVIMALAGTFWLLLVGRLVAGMAGSTYITATAFIADISSPEDKAARFGMIGAAFGIGFVIGPALGGIAATWHITAPFWIAAMLAGLNVLFGIFVLPESLPSEKRRKMVKRDINPFTAIFAAFRMPGLAIPLVCLFTFEFANMVYPTLWAFWTREVFGWGTALIGMSLAIYGVMLAGVQGGLMPVLIKRFGEMTVLWMGLTSAVVGMIGFGFTNTLFGLGLFLVLAALSDLTPPLMTAMSSNMVDEQRQGMLQGVIASLSSVAAIVAPLIMTGVFGWFSGPNAAVYFPGAPFILSAVLILAIVPLVLRMSRQAAFTLD</sequence>
<feature type="transmembrane region" description="Helical" evidence="6">
    <location>
        <begin position="164"/>
        <end position="182"/>
    </location>
</feature>
<dbReference type="GO" id="GO:0022857">
    <property type="term" value="F:transmembrane transporter activity"/>
    <property type="evidence" value="ECO:0007669"/>
    <property type="project" value="InterPro"/>
</dbReference>
<protein>
    <submittedName>
        <fullName evidence="8">MFS transporter, DHA1 family, tetracycline resistance protein</fullName>
    </submittedName>
</protein>
<evidence type="ECO:0000313" key="9">
    <source>
        <dbReference type="Proteomes" id="UP000199167"/>
    </source>
</evidence>
<dbReference type="Pfam" id="PF07690">
    <property type="entry name" value="MFS_1"/>
    <property type="match status" value="1"/>
</dbReference>
<keyword evidence="9" id="KW-1185">Reference proteome</keyword>
<feature type="transmembrane region" description="Helical" evidence="6">
    <location>
        <begin position="134"/>
        <end position="158"/>
    </location>
</feature>
<dbReference type="STRING" id="364200.SAMN04488515_1641"/>
<dbReference type="Gene3D" id="1.20.1250.20">
    <property type="entry name" value="MFS general substrate transporter like domains"/>
    <property type="match status" value="1"/>
</dbReference>
<feature type="transmembrane region" description="Helical" evidence="6">
    <location>
        <begin position="43"/>
        <end position="64"/>
    </location>
</feature>
<dbReference type="GO" id="GO:0016020">
    <property type="term" value="C:membrane"/>
    <property type="evidence" value="ECO:0007669"/>
    <property type="project" value="UniProtKB-SubCell"/>
</dbReference>
<keyword evidence="4 6" id="KW-1133">Transmembrane helix</keyword>
<proteinExistence type="predicted"/>
<accession>A0A1I0Q3N3</accession>
<evidence type="ECO:0000256" key="6">
    <source>
        <dbReference type="SAM" id="Phobius"/>
    </source>
</evidence>
<comment type="subcellular location">
    <subcellularLocation>
        <location evidence="1">Membrane</location>
        <topology evidence="1">Multi-pass membrane protein</topology>
    </subcellularLocation>
</comment>
<keyword evidence="3 6" id="KW-0812">Transmembrane</keyword>
<evidence type="ECO:0000256" key="3">
    <source>
        <dbReference type="ARBA" id="ARBA00022692"/>
    </source>
</evidence>
<keyword evidence="5 6" id="KW-0472">Membrane</keyword>
<name>A0A1I0Q3N3_9RHOB</name>
<evidence type="ECO:0000259" key="7">
    <source>
        <dbReference type="PROSITE" id="PS50850"/>
    </source>
</evidence>
<organism evidence="8 9">
    <name type="scientific">Cognatiyoonia koreensis</name>
    <dbReference type="NCBI Taxonomy" id="364200"/>
    <lineage>
        <taxon>Bacteria</taxon>
        <taxon>Pseudomonadati</taxon>
        <taxon>Pseudomonadota</taxon>
        <taxon>Alphaproteobacteria</taxon>
        <taxon>Rhodobacterales</taxon>
        <taxon>Paracoccaceae</taxon>
        <taxon>Cognatiyoonia</taxon>
    </lineage>
</organism>
<evidence type="ECO:0000313" key="8">
    <source>
        <dbReference type="EMBL" id="SEW21483.1"/>
    </source>
</evidence>
<evidence type="ECO:0000256" key="2">
    <source>
        <dbReference type="ARBA" id="ARBA00022448"/>
    </source>
</evidence>
<feature type="transmembrane region" description="Helical" evidence="6">
    <location>
        <begin position="370"/>
        <end position="393"/>
    </location>
</feature>
<evidence type="ECO:0000256" key="1">
    <source>
        <dbReference type="ARBA" id="ARBA00004141"/>
    </source>
</evidence>
<gene>
    <name evidence="8" type="ORF">SAMN04488515_1641</name>
</gene>
<feature type="transmembrane region" description="Helical" evidence="6">
    <location>
        <begin position="202"/>
        <end position="224"/>
    </location>
</feature>
<dbReference type="AlphaFoldDB" id="A0A1I0Q3N3"/>
<dbReference type="InterPro" id="IPR036259">
    <property type="entry name" value="MFS_trans_sf"/>
</dbReference>
<dbReference type="Proteomes" id="UP000199167">
    <property type="component" value="Unassembled WGS sequence"/>
</dbReference>
<dbReference type="InterPro" id="IPR011701">
    <property type="entry name" value="MFS"/>
</dbReference>
<feature type="transmembrane region" description="Helical" evidence="6">
    <location>
        <begin position="105"/>
        <end position="122"/>
    </location>
</feature>
<feature type="transmembrane region" description="Helical" evidence="6">
    <location>
        <begin position="302"/>
        <end position="321"/>
    </location>
</feature>
<evidence type="ECO:0000256" key="5">
    <source>
        <dbReference type="ARBA" id="ARBA00023136"/>
    </source>
</evidence>
<dbReference type="RefSeq" id="WP_089992574.1">
    <property type="nucleotide sequence ID" value="NZ_FOIZ01000001.1"/>
</dbReference>
<feature type="transmembrane region" description="Helical" evidence="6">
    <location>
        <begin position="341"/>
        <end position="364"/>
    </location>
</feature>
<dbReference type="InterPro" id="IPR001958">
    <property type="entry name" value="Tet-R_TetA/multi-R_MdtG-like"/>
</dbReference>
<dbReference type="EMBL" id="FOIZ01000001">
    <property type="protein sequence ID" value="SEW21483.1"/>
    <property type="molecule type" value="Genomic_DNA"/>
</dbReference>
<dbReference type="PRINTS" id="PR01035">
    <property type="entry name" value="TCRTETA"/>
</dbReference>
<feature type="transmembrane region" description="Helical" evidence="6">
    <location>
        <begin position="76"/>
        <end position="99"/>
    </location>
</feature>
<evidence type="ECO:0000256" key="4">
    <source>
        <dbReference type="ARBA" id="ARBA00022989"/>
    </source>
</evidence>
<dbReference type="PANTHER" id="PTHR23504:SF15">
    <property type="entry name" value="MAJOR FACILITATOR SUPERFAMILY (MFS) PROFILE DOMAIN-CONTAINING PROTEIN"/>
    <property type="match status" value="1"/>
</dbReference>
<feature type="transmembrane region" description="Helical" evidence="6">
    <location>
        <begin position="244"/>
        <end position="264"/>
    </location>
</feature>
<keyword evidence="2" id="KW-0813">Transport</keyword>
<reference evidence="8 9" key="1">
    <citation type="submission" date="2016-10" db="EMBL/GenBank/DDBJ databases">
        <authorList>
            <person name="de Groot N.N."/>
        </authorList>
    </citation>
    <scope>NUCLEOTIDE SEQUENCE [LARGE SCALE GENOMIC DNA]</scope>
    <source>
        <strain evidence="8 9">DSM 17925</strain>
    </source>
</reference>
<dbReference type="SUPFAM" id="SSF103473">
    <property type="entry name" value="MFS general substrate transporter"/>
    <property type="match status" value="1"/>
</dbReference>
<dbReference type="PANTHER" id="PTHR23504">
    <property type="entry name" value="MAJOR FACILITATOR SUPERFAMILY DOMAIN-CONTAINING PROTEIN 10"/>
    <property type="match status" value="1"/>
</dbReference>
<dbReference type="InterPro" id="IPR020846">
    <property type="entry name" value="MFS_dom"/>
</dbReference>
<feature type="domain" description="Major facilitator superfamily (MFS) profile" evidence="7">
    <location>
        <begin position="5"/>
        <end position="393"/>
    </location>
</feature>